<keyword evidence="1" id="KW-1133">Transmembrane helix</keyword>
<dbReference type="Proteomes" id="UP000000561">
    <property type="component" value="Chromosome 1"/>
</dbReference>
<dbReference type="PANTHER" id="PTHR35393">
    <property type="entry name" value="CHROMOSOME 1, WHOLE GENOME SHOTGUN SEQUENCE"/>
    <property type="match status" value="1"/>
</dbReference>
<dbReference type="PANTHER" id="PTHR35393:SF1">
    <property type="entry name" value="SNOAL-LIKE DOMAIN-CONTAINING PROTEIN"/>
    <property type="match status" value="1"/>
</dbReference>
<evidence type="ECO:0000256" key="1">
    <source>
        <dbReference type="SAM" id="Phobius"/>
    </source>
</evidence>
<gene>
    <name evidence="3" type="ORF">UMAG_00028</name>
</gene>
<name>A0A0D1EB70_MYCMD</name>
<evidence type="ECO:0000313" key="3">
    <source>
        <dbReference type="EMBL" id="KIS71585.1"/>
    </source>
</evidence>
<dbReference type="RefSeq" id="XP_011386005.1">
    <property type="nucleotide sequence ID" value="XM_011387703.1"/>
</dbReference>
<feature type="transmembrane region" description="Helical" evidence="1">
    <location>
        <begin position="156"/>
        <end position="175"/>
    </location>
</feature>
<organism evidence="3 4">
    <name type="scientific">Mycosarcoma maydis</name>
    <name type="common">Corn smut fungus</name>
    <name type="synonym">Ustilago maydis</name>
    <dbReference type="NCBI Taxonomy" id="5270"/>
    <lineage>
        <taxon>Eukaryota</taxon>
        <taxon>Fungi</taxon>
        <taxon>Dikarya</taxon>
        <taxon>Basidiomycota</taxon>
        <taxon>Ustilaginomycotina</taxon>
        <taxon>Ustilaginomycetes</taxon>
        <taxon>Ustilaginales</taxon>
        <taxon>Ustilaginaceae</taxon>
        <taxon>Mycosarcoma</taxon>
    </lineage>
</organism>
<dbReference type="OMA" id="MQRYFAP"/>
<sequence length="189" mass="21028">MEDPVNEIRGVVKGLVAARNASEQKYCMQRYFAPDASFDHVLCTVTSGPNSRDNGILPIYQWLRVISKSDIEVFHVGFDQQTNKLFIEAVQTLRPNLPVIRDVIGKDARIVVALQLQRGADGKFYIKSQHDLYAPQVLPFGIIPGGETATMLVKKIAALNCIIFVGIIQLLFGYWKPGKHPLGSHAKPK</sequence>
<protein>
    <recommendedName>
        <fullName evidence="2">SigF-like NTF2-like domain-containing protein</fullName>
    </recommendedName>
</protein>
<evidence type="ECO:0000259" key="2">
    <source>
        <dbReference type="Pfam" id="PF24840"/>
    </source>
</evidence>
<dbReference type="STRING" id="237631.A0A0D1EB70"/>
<keyword evidence="4" id="KW-1185">Reference proteome</keyword>
<dbReference type="EMBL" id="CM003140">
    <property type="protein sequence ID" value="KIS71585.1"/>
    <property type="molecule type" value="Genomic_DNA"/>
</dbReference>
<dbReference type="VEuPathDB" id="FungiDB:UMAG_00028"/>
<accession>A0A0D1EB70</accession>
<keyword evidence="1" id="KW-0472">Membrane</keyword>
<dbReference type="eggNOG" id="ENOG502S534">
    <property type="taxonomic scope" value="Eukaryota"/>
</dbReference>
<dbReference type="Pfam" id="PF24840">
    <property type="entry name" value="NTF2_SigF"/>
    <property type="match status" value="1"/>
</dbReference>
<reference evidence="3 4" key="1">
    <citation type="journal article" date="2006" name="Nature">
        <title>Insights from the genome of the biotrophic fungal plant pathogen Ustilago maydis.</title>
        <authorList>
            <person name="Kamper J."/>
            <person name="Kahmann R."/>
            <person name="Bolker M."/>
            <person name="Ma L.J."/>
            <person name="Brefort T."/>
            <person name="Saville B.J."/>
            <person name="Banuett F."/>
            <person name="Kronstad J.W."/>
            <person name="Gold S.E."/>
            <person name="Muller O."/>
            <person name="Perlin M.H."/>
            <person name="Wosten H.A."/>
            <person name="de Vries R."/>
            <person name="Ruiz-Herrera J."/>
            <person name="Reynaga-Pena C.G."/>
            <person name="Snetselaar K."/>
            <person name="McCann M."/>
            <person name="Perez-Martin J."/>
            <person name="Feldbrugge M."/>
            <person name="Basse C.W."/>
            <person name="Steinberg G."/>
            <person name="Ibeas J.I."/>
            <person name="Holloman W."/>
            <person name="Guzman P."/>
            <person name="Farman M."/>
            <person name="Stajich J.E."/>
            <person name="Sentandreu R."/>
            <person name="Gonzalez-Prieto J.M."/>
            <person name="Kennell J.C."/>
            <person name="Molina L."/>
            <person name="Schirawski J."/>
            <person name="Mendoza-Mendoza A."/>
            <person name="Greilinger D."/>
            <person name="Munch K."/>
            <person name="Rossel N."/>
            <person name="Scherer M."/>
            <person name="Vranes M."/>
            <person name="Ladendorf O."/>
            <person name="Vincon V."/>
            <person name="Fuchs U."/>
            <person name="Sandrock B."/>
            <person name="Meng S."/>
            <person name="Ho E.C."/>
            <person name="Cahill M.J."/>
            <person name="Boyce K.J."/>
            <person name="Klose J."/>
            <person name="Klosterman S.J."/>
            <person name="Deelstra H.J."/>
            <person name="Ortiz-Castellanos L."/>
            <person name="Li W."/>
            <person name="Sanchez-Alonso P."/>
            <person name="Schreier P.H."/>
            <person name="Hauser-Hahn I."/>
            <person name="Vaupel M."/>
            <person name="Koopmann E."/>
            <person name="Friedrich G."/>
            <person name="Voss H."/>
            <person name="Schluter T."/>
            <person name="Margolis J."/>
            <person name="Platt D."/>
            <person name="Swimmer C."/>
            <person name="Gnirke A."/>
            <person name="Chen F."/>
            <person name="Vysotskaia V."/>
            <person name="Mannhaupt G."/>
            <person name="Guldener U."/>
            <person name="Munsterkotter M."/>
            <person name="Haase D."/>
            <person name="Oesterheld M."/>
            <person name="Mewes H.W."/>
            <person name="Mauceli E.W."/>
            <person name="DeCaprio D."/>
            <person name="Wade C.M."/>
            <person name="Butler J."/>
            <person name="Young S."/>
            <person name="Jaffe D.B."/>
            <person name="Calvo S."/>
            <person name="Nusbaum C."/>
            <person name="Galagan J."/>
            <person name="Birren B.W."/>
        </authorList>
    </citation>
    <scope>NUCLEOTIDE SEQUENCE [LARGE SCALE GENOMIC DNA]</scope>
    <source>
        <strain evidence="4">DSM 14603 / FGSC 9021 / UM521</strain>
    </source>
</reference>
<evidence type="ECO:0000313" key="4">
    <source>
        <dbReference type="Proteomes" id="UP000000561"/>
    </source>
</evidence>
<dbReference type="GeneID" id="23561439"/>
<dbReference type="OrthoDB" id="2344312at2759"/>
<proteinExistence type="predicted"/>
<dbReference type="KEGG" id="uma:UMAG_00028"/>
<dbReference type="InterPro" id="IPR057514">
    <property type="entry name" value="NTF2_SigF"/>
</dbReference>
<dbReference type="InParanoid" id="A0A0D1EB70"/>
<dbReference type="AlphaFoldDB" id="A0A0D1EB70"/>
<feature type="domain" description="SigF-like NTF2-like" evidence="2">
    <location>
        <begin position="1"/>
        <end position="173"/>
    </location>
</feature>
<keyword evidence="1" id="KW-0812">Transmembrane</keyword>